<keyword evidence="3" id="KW-1185">Reference proteome</keyword>
<dbReference type="Proteomes" id="UP000694888">
    <property type="component" value="Unplaced"/>
</dbReference>
<proteinExistence type="predicted"/>
<dbReference type="SUPFAM" id="SSF46785">
    <property type="entry name" value="Winged helix' DNA-binding domain"/>
    <property type="match status" value="1"/>
</dbReference>
<dbReference type="PANTHER" id="PTHR16206:SF19">
    <property type="entry name" value="DEP DOMAIN-CONTAINING PROTEIN"/>
    <property type="match status" value="1"/>
</dbReference>
<dbReference type="RefSeq" id="XP_012942047.1">
    <property type="nucleotide sequence ID" value="XM_013086593.2"/>
</dbReference>
<dbReference type="GeneID" id="101853597"/>
<feature type="domain" description="DEP" evidence="2">
    <location>
        <begin position="47"/>
        <end position="136"/>
    </location>
</feature>
<dbReference type="PROSITE" id="PS50186">
    <property type="entry name" value="DEP"/>
    <property type="match status" value="1"/>
</dbReference>
<organism evidence="3 4">
    <name type="scientific">Aplysia californica</name>
    <name type="common">California sea hare</name>
    <dbReference type="NCBI Taxonomy" id="6500"/>
    <lineage>
        <taxon>Eukaryota</taxon>
        <taxon>Metazoa</taxon>
        <taxon>Spiralia</taxon>
        <taxon>Lophotrochozoa</taxon>
        <taxon>Mollusca</taxon>
        <taxon>Gastropoda</taxon>
        <taxon>Heterobranchia</taxon>
        <taxon>Euthyneura</taxon>
        <taxon>Tectipleura</taxon>
        <taxon>Aplysiida</taxon>
        <taxon>Aplysioidea</taxon>
        <taxon>Aplysiidae</taxon>
        <taxon>Aplysia</taxon>
    </lineage>
</organism>
<feature type="compositionally biased region" description="Acidic residues" evidence="1">
    <location>
        <begin position="146"/>
        <end position="160"/>
    </location>
</feature>
<evidence type="ECO:0000313" key="3">
    <source>
        <dbReference type="Proteomes" id="UP000694888"/>
    </source>
</evidence>
<dbReference type="Gene3D" id="1.10.10.10">
    <property type="entry name" value="Winged helix-like DNA-binding domain superfamily/Winged helix DNA-binding domain"/>
    <property type="match status" value="1"/>
</dbReference>
<name>A0ABM1A6Y6_APLCA</name>
<dbReference type="InterPro" id="IPR036388">
    <property type="entry name" value="WH-like_DNA-bd_sf"/>
</dbReference>
<accession>A0ABM1A6Y6</accession>
<evidence type="ECO:0000256" key="1">
    <source>
        <dbReference type="SAM" id="MobiDB-lite"/>
    </source>
</evidence>
<protein>
    <submittedName>
        <fullName evidence="4">DEP domain-containing protein 7</fullName>
    </submittedName>
</protein>
<dbReference type="SMART" id="SM00049">
    <property type="entry name" value="DEP"/>
    <property type="match status" value="1"/>
</dbReference>
<feature type="region of interest" description="Disordered" evidence="1">
    <location>
        <begin position="146"/>
        <end position="166"/>
    </location>
</feature>
<sequence length="559" mass="63572">MANALGTSDPQSPQPGRFERAIPFRESKGPLGPFKATKIWKALIEHLRAKVELKRRRYKMRHIESCFTGTDAVDVVLHFLLSDRETFSADLTREKAVKVCQLLMHRKVFQSAVEKQKSDKPSNFEDSSSKLYQFLGEYVVGPNFQEDAEEEEEEEEEEVSFTETSNEALHKLTPCLEKMRISDHGLDPEEEPAMPTLSPCCKPLQEIHENNLGQQSSGAASSVTAGGSHVDSVILEKPMRTLSSAEVEETWKEVALTQLLTLVDLTFLDGILSEEKQRSRQQQRDHLIISNIMARNWHLPLMPSSLDAPSDPLLQTAMDCIECLPNGLNLLGEPVFKRRGMEAKLWAKDIIVKHYASLGDCLLPEKFMELHVAILNLILDDHRENALSALQLYMILLPPAAREELYRLLKFMLSLSADDTLRLDPQESNEITILSLLSSSIFQHKLLAANLAQKLVQFLMNNIDRIFIIPREVRKKVAGRLHELKTGKPLLSCESSFCNRVSVEEFERQSKDCTEESLIDLMNTVLDDTKISLKDKKQRLKLFQKSYPNLYEQNFDGLL</sequence>
<dbReference type="Pfam" id="PF00610">
    <property type="entry name" value="DEP"/>
    <property type="match status" value="1"/>
</dbReference>
<gene>
    <name evidence="4" type="primary">LOC101853597</name>
</gene>
<reference evidence="4" key="1">
    <citation type="submission" date="2025-08" db="UniProtKB">
        <authorList>
            <consortium name="RefSeq"/>
        </authorList>
    </citation>
    <scope>IDENTIFICATION</scope>
</reference>
<dbReference type="InterPro" id="IPR000591">
    <property type="entry name" value="DEP_dom"/>
</dbReference>
<dbReference type="PANTHER" id="PTHR16206">
    <property type="entry name" value="DEP DOMAIN-CONTAINING"/>
    <property type="match status" value="1"/>
</dbReference>
<evidence type="ECO:0000313" key="4">
    <source>
        <dbReference type="RefSeq" id="XP_012942047.1"/>
    </source>
</evidence>
<dbReference type="InterPro" id="IPR036390">
    <property type="entry name" value="WH_DNA-bd_sf"/>
</dbReference>
<evidence type="ECO:0000259" key="2">
    <source>
        <dbReference type="PROSITE" id="PS50186"/>
    </source>
</evidence>